<name>A0ABT0UDU7_9BACT</name>
<sequence>MSRSFKEGRLQTQKVTILAHLICEFSLGLPTTSTLDGVNGRQLPRTGDRIQSLLRWMRSDIFAVSEAAIVLGRIVRAAKIHYTGGMSNEATPGPPAPNPGSNLPPASNTTRAPSGVTSSCSSAPACPVCGGHLIDIRGKLQCTACHRICETCCEGGRG</sequence>
<organism evidence="2 3">
    <name type="scientific">Aporhodopirellula aestuarii</name>
    <dbReference type="NCBI Taxonomy" id="2950107"/>
    <lineage>
        <taxon>Bacteria</taxon>
        <taxon>Pseudomonadati</taxon>
        <taxon>Planctomycetota</taxon>
        <taxon>Planctomycetia</taxon>
        <taxon>Pirellulales</taxon>
        <taxon>Pirellulaceae</taxon>
        <taxon>Aporhodopirellula</taxon>
    </lineage>
</organism>
<feature type="region of interest" description="Disordered" evidence="1">
    <location>
        <begin position="86"/>
        <end position="115"/>
    </location>
</feature>
<evidence type="ECO:0000313" key="3">
    <source>
        <dbReference type="Proteomes" id="UP001202961"/>
    </source>
</evidence>
<gene>
    <name evidence="2" type="ORF">NB063_31090</name>
</gene>
<keyword evidence="3" id="KW-1185">Reference proteome</keyword>
<dbReference type="Proteomes" id="UP001202961">
    <property type="component" value="Unassembled WGS sequence"/>
</dbReference>
<protein>
    <submittedName>
        <fullName evidence="2">Uncharacterized protein</fullName>
    </submittedName>
</protein>
<reference evidence="2 3" key="1">
    <citation type="journal article" date="2022" name="Syst. Appl. Microbiol.">
        <title>Rhodopirellula aestuarii sp. nov., a novel member of the genus Rhodopirellula isolated from brackish sediments collected in the Tagus River estuary, Portugal.</title>
        <authorList>
            <person name="Vitorino I.R."/>
            <person name="Klimek D."/>
            <person name="Calusinska M."/>
            <person name="Lobo-da-Cunha A."/>
            <person name="Vasconcelos V."/>
            <person name="Lage O.M."/>
        </authorList>
    </citation>
    <scope>NUCLEOTIDE SEQUENCE [LARGE SCALE GENOMIC DNA]</scope>
    <source>
        <strain evidence="2 3">ICT_H3.1</strain>
    </source>
</reference>
<evidence type="ECO:0000256" key="1">
    <source>
        <dbReference type="SAM" id="MobiDB-lite"/>
    </source>
</evidence>
<proteinExistence type="predicted"/>
<accession>A0ABT0UDU7</accession>
<comment type="caution">
    <text evidence="2">The sequence shown here is derived from an EMBL/GenBank/DDBJ whole genome shotgun (WGS) entry which is preliminary data.</text>
</comment>
<evidence type="ECO:0000313" key="2">
    <source>
        <dbReference type="EMBL" id="MCM2375090.1"/>
    </source>
</evidence>
<dbReference type="EMBL" id="JAMQBK010000127">
    <property type="protein sequence ID" value="MCM2375090.1"/>
    <property type="molecule type" value="Genomic_DNA"/>
</dbReference>